<evidence type="ECO:0000313" key="2">
    <source>
        <dbReference type="EMBL" id="CAD8733467.1"/>
    </source>
</evidence>
<sequence length="151" mass="16231">MTSNDTTAASADGNAPPLFLRVQYEVPDLTDGSNSADQMIDDDNKQTQSQATFITTKQSFDASNCPAATIGLPPSVEPVKPDPGDYSYSGMHDHGPLPLPKEGGQFAQIIGFVNAAKKASDKYLTEVIEKEKALAPPVTAEANQQHKRKRK</sequence>
<name>A0A7S0XSJ1_9STRA</name>
<gene>
    <name evidence="2" type="ORF">SMAR0319_LOCUS616</name>
</gene>
<organism evidence="2">
    <name type="scientific">Skeletonema marinoi</name>
    <dbReference type="NCBI Taxonomy" id="267567"/>
    <lineage>
        <taxon>Eukaryota</taxon>
        <taxon>Sar</taxon>
        <taxon>Stramenopiles</taxon>
        <taxon>Ochrophyta</taxon>
        <taxon>Bacillariophyta</taxon>
        <taxon>Coscinodiscophyceae</taxon>
        <taxon>Thalassiosirophycidae</taxon>
        <taxon>Thalassiosirales</taxon>
        <taxon>Skeletonemataceae</taxon>
        <taxon>Skeletonema</taxon>
        <taxon>Skeletonema marinoi-dohrnii complex</taxon>
    </lineage>
</organism>
<reference evidence="2" key="1">
    <citation type="submission" date="2021-01" db="EMBL/GenBank/DDBJ databases">
        <authorList>
            <person name="Corre E."/>
            <person name="Pelletier E."/>
            <person name="Niang G."/>
            <person name="Scheremetjew M."/>
            <person name="Finn R."/>
            <person name="Kale V."/>
            <person name="Holt S."/>
            <person name="Cochrane G."/>
            <person name="Meng A."/>
            <person name="Brown T."/>
            <person name="Cohen L."/>
        </authorList>
    </citation>
    <scope>NUCLEOTIDE SEQUENCE</scope>
    <source>
        <strain evidence="2">SM1012Hels-07</strain>
    </source>
</reference>
<evidence type="ECO:0000256" key="1">
    <source>
        <dbReference type="SAM" id="MobiDB-lite"/>
    </source>
</evidence>
<accession>A0A7S0XSJ1</accession>
<protein>
    <submittedName>
        <fullName evidence="2">Uncharacterized protein</fullName>
    </submittedName>
</protein>
<feature type="region of interest" description="Disordered" evidence="1">
    <location>
        <begin position="69"/>
        <end position="102"/>
    </location>
</feature>
<proteinExistence type="predicted"/>
<dbReference type="EMBL" id="HBFJ01000820">
    <property type="protein sequence ID" value="CAD8733467.1"/>
    <property type="molecule type" value="Transcribed_RNA"/>
</dbReference>
<dbReference type="AlphaFoldDB" id="A0A7S0XSJ1"/>